<dbReference type="GO" id="GO:0004499">
    <property type="term" value="F:N,N-dimethylaniline monooxygenase activity"/>
    <property type="evidence" value="ECO:0007669"/>
    <property type="project" value="InterPro"/>
</dbReference>
<dbReference type="EMBL" id="RJUK01000001">
    <property type="protein sequence ID" value="ROQ21052.1"/>
    <property type="molecule type" value="Genomic_DNA"/>
</dbReference>
<dbReference type="SUPFAM" id="SSF51905">
    <property type="entry name" value="FAD/NAD(P)-binding domain"/>
    <property type="match status" value="2"/>
</dbReference>
<feature type="transmembrane region" description="Helical" evidence="6">
    <location>
        <begin position="54"/>
        <end position="78"/>
    </location>
</feature>
<name>A0A3N1NQD3_9GAMM</name>
<accession>A0A3N1NQD3</accession>
<dbReference type="RefSeq" id="WP_123638102.1">
    <property type="nucleotide sequence ID" value="NZ_RJUK01000001.1"/>
</dbReference>
<dbReference type="InterPro" id="IPR036188">
    <property type="entry name" value="FAD/NAD-bd_sf"/>
</dbReference>
<evidence type="ECO:0000256" key="3">
    <source>
        <dbReference type="ARBA" id="ARBA00022827"/>
    </source>
</evidence>
<gene>
    <name evidence="7" type="ORF">EDC38_1673</name>
</gene>
<evidence type="ECO:0000256" key="6">
    <source>
        <dbReference type="SAM" id="Phobius"/>
    </source>
</evidence>
<keyword evidence="6" id="KW-0812">Transmembrane</keyword>
<dbReference type="Proteomes" id="UP000273643">
    <property type="component" value="Unassembled WGS sequence"/>
</dbReference>
<dbReference type="GO" id="GO:0050660">
    <property type="term" value="F:flavin adenine dinucleotide binding"/>
    <property type="evidence" value="ECO:0007669"/>
    <property type="project" value="InterPro"/>
</dbReference>
<keyword evidence="6" id="KW-1133">Transmembrane helix</keyword>
<keyword evidence="8" id="KW-1185">Reference proteome</keyword>
<keyword evidence="5" id="KW-0560">Oxidoreductase</keyword>
<dbReference type="PANTHER" id="PTHR23023">
    <property type="entry name" value="DIMETHYLANILINE MONOOXYGENASE"/>
    <property type="match status" value="1"/>
</dbReference>
<reference evidence="7 8" key="1">
    <citation type="submission" date="2018-11" db="EMBL/GenBank/DDBJ databases">
        <title>Genomic Encyclopedia of Type Strains, Phase IV (KMG-IV): sequencing the most valuable type-strain genomes for metagenomic binning, comparative biology and taxonomic classification.</title>
        <authorList>
            <person name="Goeker M."/>
        </authorList>
    </citation>
    <scope>NUCLEOTIDE SEQUENCE [LARGE SCALE GENOMIC DNA]</scope>
    <source>
        <strain evidence="7 8">DSM 16974</strain>
    </source>
</reference>
<comment type="caution">
    <text evidence="7">The sequence shown here is derived from an EMBL/GenBank/DDBJ whole genome shotgun (WGS) entry which is preliminary data.</text>
</comment>
<keyword evidence="3" id="KW-0274">FAD</keyword>
<dbReference type="Gene3D" id="3.50.50.60">
    <property type="entry name" value="FAD/NAD(P)-binding domain"/>
    <property type="match status" value="1"/>
</dbReference>
<protein>
    <submittedName>
        <fullName evidence="7">Dimethylaniline monooxygenase (N-oxide forming)</fullName>
    </submittedName>
</protein>
<keyword evidence="2" id="KW-0285">Flavoprotein</keyword>
<dbReference type="InterPro" id="IPR020946">
    <property type="entry name" value="Flavin_mOase-like"/>
</dbReference>
<dbReference type="Pfam" id="PF00743">
    <property type="entry name" value="FMO-like"/>
    <property type="match status" value="1"/>
</dbReference>
<dbReference type="InterPro" id="IPR050346">
    <property type="entry name" value="FMO-like"/>
</dbReference>
<feature type="transmembrane region" description="Helical" evidence="6">
    <location>
        <begin position="84"/>
        <end position="103"/>
    </location>
</feature>
<evidence type="ECO:0000256" key="2">
    <source>
        <dbReference type="ARBA" id="ARBA00022630"/>
    </source>
</evidence>
<dbReference type="PRINTS" id="PR00370">
    <property type="entry name" value="FMOXYGENASE"/>
</dbReference>
<dbReference type="OrthoDB" id="9790219at2"/>
<comment type="similarity">
    <text evidence="1">Belongs to the FMO family.</text>
</comment>
<sequence>MNTAGFEEQSLSSVDHGELAFSEDPVKGDPFAIKEAAMSTGKNRHWTQSMAARFINSLLTVVGLLPFALLAILPALVVSGNSTSLINLLASVFFVWVIAFLAYQLRLISKKPHLMRPVEDRKPKSGTVVVIGAGPVGLAVVKECRELGIKVTCFESKPGVGGVYRYDENKPSGVWKSARLTSSPWVTAFSDFPPSSPSSIHHNHEQYVDYLEDYADHFDLSSSIRFGCQVEKVEPLGCGWRVSVRDLGTGSVEVVDCDNISICTGTHQTPKPISLPGLEGFKGDVRHVSQYKGPEDFKDKKVVIAGLGESGADIAYELSKFSKKVTVSVKRGKFVIPRINPLTGKANDYDTNRIRNAAPIFLKNGFMSVKRRLCQYMGNHTPGSAVRAKLLQVSNTGPNTQTATKSDDFIKAILEGKLDIERDIVRFDENGVIFSDGRRESADIVLFAHGYVPAFPFLELPGGKSAKHPSEMYLNMFDPDVGSRLAFCGFARPALGAIPPVGELQARLFARVVSGRLMLPAIEEWKQHIECERRQNRERFPGSPEKNVVVSWIPYMDKLATLIGCRPDPWRLLASPVLLWRVLTGAVNGAHYRLHGVGSKPVAKDTVCYLKGEHDLREVLTMLGLHFWVWPLGLVQGNRRFQSDISNI</sequence>
<evidence type="ECO:0000256" key="1">
    <source>
        <dbReference type="ARBA" id="ARBA00009183"/>
    </source>
</evidence>
<evidence type="ECO:0000313" key="7">
    <source>
        <dbReference type="EMBL" id="ROQ21052.1"/>
    </source>
</evidence>
<keyword evidence="6" id="KW-0472">Membrane</keyword>
<dbReference type="GO" id="GO:0050661">
    <property type="term" value="F:NADP binding"/>
    <property type="evidence" value="ECO:0007669"/>
    <property type="project" value="InterPro"/>
</dbReference>
<evidence type="ECO:0000256" key="4">
    <source>
        <dbReference type="ARBA" id="ARBA00022857"/>
    </source>
</evidence>
<keyword evidence="4" id="KW-0521">NADP</keyword>
<proteinExistence type="inferred from homology"/>
<evidence type="ECO:0000256" key="5">
    <source>
        <dbReference type="ARBA" id="ARBA00023002"/>
    </source>
</evidence>
<keyword evidence="7" id="KW-0503">Monooxygenase</keyword>
<evidence type="ECO:0000313" key="8">
    <source>
        <dbReference type="Proteomes" id="UP000273643"/>
    </source>
</evidence>
<dbReference type="InterPro" id="IPR000960">
    <property type="entry name" value="Flavin_mOase"/>
</dbReference>
<dbReference type="AlphaFoldDB" id="A0A3N1NQD3"/>
<organism evidence="7 8">
    <name type="scientific">Marinimicrobium koreense</name>
    <dbReference type="NCBI Taxonomy" id="306545"/>
    <lineage>
        <taxon>Bacteria</taxon>
        <taxon>Pseudomonadati</taxon>
        <taxon>Pseudomonadota</taxon>
        <taxon>Gammaproteobacteria</taxon>
        <taxon>Cellvibrionales</taxon>
        <taxon>Cellvibrionaceae</taxon>
        <taxon>Marinimicrobium</taxon>
    </lineage>
</organism>